<comment type="caution">
    <text evidence="1">The sequence shown here is derived from an EMBL/GenBank/DDBJ whole genome shotgun (WGS) entry which is preliminary data.</text>
</comment>
<keyword evidence="2" id="KW-1185">Reference proteome</keyword>
<reference evidence="1" key="2">
    <citation type="submission" date="2021-08" db="EMBL/GenBank/DDBJ databases">
        <authorList>
            <person name="Tani A."/>
            <person name="Ola A."/>
            <person name="Ogura Y."/>
            <person name="Katsura K."/>
            <person name="Hayashi T."/>
        </authorList>
    </citation>
    <scope>NUCLEOTIDE SEQUENCE</scope>
    <source>
        <strain evidence="1">JCM 32048</strain>
    </source>
</reference>
<proteinExistence type="predicted"/>
<dbReference type="AlphaFoldDB" id="A0AA37M8K6"/>
<evidence type="ECO:0000313" key="2">
    <source>
        <dbReference type="Proteomes" id="UP001055286"/>
    </source>
</evidence>
<name>A0AA37M8K6_9HYPH</name>
<organism evidence="1 2">
    <name type="scientific">Methylobacterium frigidaeris</name>
    <dbReference type="NCBI Taxonomy" id="2038277"/>
    <lineage>
        <taxon>Bacteria</taxon>
        <taxon>Pseudomonadati</taxon>
        <taxon>Pseudomonadota</taxon>
        <taxon>Alphaproteobacteria</taxon>
        <taxon>Hyphomicrobiales</taxon>
        <taxon>Methylobacteriaceae</taxon>
        <taxon>Methylobacterium</taxon>
    </lineage>
</organism>
<protein>
    <submittedName>
        <fullName evidence="1">Uncharacterized protein</fullName>
    </submittedName>
</protein>
<evidence type="ECO:0000313" key="1">
    <source>
        <dbReference type="EMBL" id="GJD66970.1"/>
    </source>
</evidence>
<dbReference type="EMBL" id="BPQJ01000098">
    <property type="protein sequence ID" value="GJD66970.1"/>
    <property type="molecule type" value="Genomic_DNA"/>
</dbReference>
<dbReference type="Proteomes" id="UP001055286">
    <property type="component" value="Unassembled WGS sequence"/>
</dbReference>
<gene>
    <name evidence="1" type="ORF">MPEAHAMD_7169</name>
</gene>
<sequence>MPAKPATAEPHSVVAVDTSSLELDHMDIRGENLIGSSAIIGAERPVHGIEAATGVTLEPGFAGATWPI</sequence>
<reference evidence="1" key="1">
    <citation type="journal article" date="2016" name="Front. Microbiol.">
        <title>Genome Sequence of the Piezophilic, Mesophilic Sulfate-Reducing Bacterium Desulfovibrio indicus J2T.</title>
        <authorList>
            <person name="Cao J."/>
            <person name="Maignien L."/>
            <person name="Shao Z."/>
            <person name="Alain K."/>
            <person name="Jebbar M."/>
        </authorList>
    </citation>
    <scope>NUCLEOTIDE SEQUENCE</scope>
    <source>
        <strain evidence="1">JCM 32048</strain>
    </source>
</reference>
<accession>A0AA37M8K6</accession>